<evidence type="ECO:0000259" key="1">
    <source>
        <dbReference type="PROSITE" id="PS50011"/>
    </source>
</evidence>
<protein>
    <submittedName>
        <fullName evidence="2">Kinase-like domain-containing protein</fullName>
    </submittedName>
</protein>
<dbReference type="Pfam" id="PF07714">
    <property type="entry name" value="PK_Tyr_Ser-Thr"/>
    <property type="match status" value="1"/>
</dbReference>
<dbReference type="EMBL" id="BLAL01000261">
    <property type="protein sequence ID" value="GES97769.1"/>
    <property type="molecule type" value="Genomic_DNA"/>
</dbReference>
<dbReference type="InterPro" id="IPR051681">
    <property type="entry name" value="Ser/Thr_Kinases-Pseudokinases"/>
</dbReference>
<accession>A0A8H3M748</accession>
<gene>
    <name evidence="2" type="ORF">RCL2_002434500</name>
</gene>
<keyword evidence="2" id="KW-0418">Kinase</keyword>
<name>A0A8H3M748_9GLOM</name>
<dbReference type="Proteomes" id="UP000615446">
    <property type="component" value="Unassembled WGS sequence"/>
</dbReference>
<evidence type="ECO:0000313" key="3">
    <source>
        <dbReference type="Proteomes" id="UP000615446"/>
    </source>
</evidence>
<dbReference type="OrthoDB" id="4062651at2759"/>
<dbReference type="GO" id="GO:0005524">
    <property type="term" value="F:ATP binding"/>
    <property type="evidence" value="ECO:0007669"/>
    <property type="project" value="InterPro"/>
</dbReference>
<proteinExistence type="predicted"/>
<dbReference type="InterPro" id="IPR000719">
    <property type="entry name" value="Prot_kinase_dom"/>
</dbReference>
<comment type="caution">
    <text evidence="2">The sequence shown here is derived from an EMBL/GenBank/DDBJ whole genome shotgun (WGS) entry which is preliminary data.</text>
</comment>
<dbReference type="Gene3D" id="1.10.510.10">
    <property type="entry name" value="Transferase(Phosphotransferase) domain 1"/>
    <property type="match status" value="1"/>
</dbReference>
<dbReference type="PANTHER" id="PTHR44329">
    <property type="entry name" value="SERINE/THREONINE-PROTEIN KINASE TNNI3K-RELATED"/>
    <property type="match status" value="1"/>
</dbReference>
<dbReference type="GO" id="GO:0004674">
    <property type="term" value="F:protein serine/threonine kinase activity"/>
    <property type="evidence" value="ECO:0007669"/>
    <property type="project" value="TreeGrafter"/>
</dbReference>
<evidence type="ECO:0000313" key="2">
    <source>
        <dbReference type="EMBL" id="GES97769.1"/>
    </source>
</evidence>
<reference evidence="2" key="1">
    <citation type="submission" date="2019-10" db="EMBL/GenBank/DDBJ databases">
        <title>Conservation and host-specific expression of non-tandemly repeated heterogenous ribosome RNA gene in arbuscular mycorrhizal fungi.</title>
        <authorList>
            <person name="Maeda T."/>
            <person name="Kobayashi Y."/>
            <person name="Nakagawa T."/>
            <person name="Ezawa T."/>
            <person name="Yamaguchi K."/>
            <person name="Bino T."/>
            <person name="Nishimoto Y."/>
            <person name="Shigenobu S."/>
            <person name="Kawaguchi M."/>
        </authorList>
    </citation>
    <scope>NUCLEOTIDE SEQUENCE</scope>
    <source>
        <strain evidence="2">HR1</strain>
    </source>
</reference>
<dbReference type="SUPFAM" id="SSF56112">
    <property type="entry name" value="Protein kinase-like (PK-like)"/>
    <property type="match status" value="1"/>
</dbReference>
<keyword evidence="2" id="KW-0808">Transferase</keyword>
<dbReference type="InterPro" id="IPR001245">
    <property type="entry name" value="Ser-Thr/Tyr_kinase_cat_dom"/>
</dbReference>
<organism evidence="2 3">
    <name type="scientific">Rhizophagus clarus</name>
    <dbReference type="NCBI Taxonomy" id="94130"/>
    <lineage>
        <taxon>Eukaryota</taxon>
        <taxon>Fungi</taxon>
        <taxon>Fungi incertae sedis</taxon>
        <taxon>Mucoromycota</taxon>
        <taxon>Glomeromycotina</taxon>
        <taxon>Glomeromycetes</taxon>
        <taxon>Glomerales</taxon>
        <taxon>Glomeraceae</taxon>
        <taxon>Rhizophagus</taxon>
    </lineage>
</organism>
<dbReference type="AlphaFoldDB" id="A0A8H3M748"/>
<dbReference type="InterPro" id="IPR011009">
    <property type="entry name" value="Kinase-like_dom_sf"/>
</dbReference>
<feature type="domain" description="Protein kinase" evidence="1">
    <location>
        <begin position="129"/>
        <end position="400"/>
    </location>
</feature>
<sequence>METLDKTSKEKQKNSWKYFDSNKYQFHVTISSASSSIDPTITSEEEITSKGVVYMEDLEKRKNVYGICGECNEPGTGKKWCQPCNSKRFKENFQNWTSENKDIDELLQYSQLNAVYYTKLLEWIPYENFQCVTYIDEGGFSKIYSADWPDGHIEYWSIESQKWVRSSNKHVVLKSLNNSSDINIEFLNEIKSQLHIYFWNIISYYGITRDPNTKDYMMVLEYCTDGNLRNYYLSQQPEYNSKIYDLLAIAKGLMNIHNADKVHKNFHSGNILFKNFYPYISDVGMCQPADKEQSLEGVYGVLPYMAPEVLYSHQYTKESDIYSFGVIMNEFISEEIPYKDVPHDSILAEKICNGSRPKIFKGTPKLFEELIMKCWDAKAKNRPTIEELYQTLKKWDDEKLNNDSEIFSQVKEWKQIRENEYKNNSNKNKSKNLNVHSQAFYVSRPLNFQNLSEPINSTDFLSVQSDSEHLEKTSSSWNKKEGSYL</sequence>
<dbReference type="PROSITE" id="PS50011">
    <property type="entry name" value="PROTEIN_KINASE_DOM"/>
    <property type="match status" value="1"/>
</dbReference>